<dbReference type="Pfam" id="PF00528">
    <property type="entry name" value="BPD_transp_1"/>
    <property type="match status" value="1"/>
</dbReference>
<evidence type="ECO:0000256" key="7">
    <source>
        <dbReference type="RuleBase" id="RU363032"/>
    </source>
</evidence>
<dbReference type="PANTHER" id="PTHR43386">
    <property type="entry name" value="OLIGOPEPTIDE TRANSPORT SYSTEM PERMEASE PROTEIN APPC"/>
    <property type="match status" value="1"/>
</dbReference>
<keyword evidence="5 7" id="KW-1133">Transmembrane helix</keyword>
<evidence type="ECO:0000313" key="10">
    <source>
        <dbReference type="Proteomes" id="UP000023541"/>
    </source>
</evidence>
<organism evidence="9 10">
    <name type="scientific">Aquimarina atlantica</name>
    <dbReference type="NCBI Taxonomy" id="1317122"/>
    <lineage>
        <taxon>Bacteria</taxon>
        <taxon>Pseudomonadati</taxon>
        <taxon>Bacteroidota</taxon>
        <taxon>Flavobacteriia</taxon>
        <taxon>Flavobacteriales</taxon>
        <taxon>Flavobacteriaceae</taxon>
        <taxon>Aquimarina</taxon>
    </lineage>
</organism>
<dbReference type="GO" id="GO:0005886">
    <property type="term" value="C:plasma membrane"/>
    <property type="evidence" value="ECO:0007669"/>
    <property type="project" value="UniProtKB-SubCell"/>
</dbReference>
<dbReference type="InterPro" id="IPR000515">
    <property type="entry name" value="MetI-like"/>
</dbReference>
<keyword evidence="10" id="KW-1185">Reference proteome</keyword>
<keyword evidence="2 7" id="KW-0813">Transport</keyword>
<evidence type="ECO:0000256" key="4">
    <source>
        <dbReference type="ARBA" id="ARBA00022692"/>
    </source>
</evidence>
<reference evidence="9 10" key="1">
    <citation type="submission" date="2014-04" db="EMBL/GenBank/DDBJ databases">
        <title>Aquimarina sp. 22II-S11-z7 Genome Sequencing.</title>
        <authorList>
            <person name="Lai Q."/>
        </authorList>
    </citation>
    <scope>NUCLEOTIDE SEQUENCE [LARGE SCALE GENOMIC DNA]</scope>
    <source>
        <strain evidence="9 10">22II-S11-z7</strain>
    </source>
</reference>
<keyword evidence="3" id="KW-1003">Cell membrane</keyword>
<evidence type="ECO:0000313" key="9">
    <source>
        <dbReference type="EMBL" id="EZH71458.1"/>
    </source>
</evidence>
<dbReference type="InterPro" id="IPR035906">
    <property type="entry name" value="MetI-like_sf"/>
</dbReference>
<feature type="transmembrane region" description="Helical" evidence="7">
    <location>
        <begin position="21"/>
        <end position="44"/>
    </location>
</feature>
<name>A0A023BP43_9FLAO</name>
<dbReference type="Gene3D" id="1.10.3720.10">
    <property type="entry name" value="MetI-like"/>
    <property type="match status" value="1"/>
</dbReference>
<dbReference type="CDD" id="cd06261">
    <property type="entry name" value="TM_PBP2"/>
    <property type="match status" value="1"/>
</dbReference>
<gene>
    <name evidence="9" type="ORF">ATO12_07620</name>
</gene>
<dbReference type="EMBL" id="AQRA01000016">
    <property type="protein sequence ID" value="EZH71458.1"/>
    <property type="molecule type" value="Genomic_DNA"/>
</dbReference>
<dbReference type="AlphaFoldDB" id="A0A023BP43"/>
<evidence type="ECO:0000259" key="8">
    <source>
        <dbReference type="PROSITE" id="PS50928"/>
    </source>
</evidence>
<dbReference type="Proteomes" id="UP000023541">
    <property type="component" value="Unassembled WGS sequence"/>
</dbReference>
<evidence type="ECO:0000256" key="2">
    <source>
        <dbReference type="ARBA" id="ARBA00022448"/>
    </source>
</evidence>
<dbReference type="Pfam" id="PF12911">
    <property type="entry name" value="OppC_N"/>
    <property type="match status" value="1"/>
</dbReference>
<dbReference type="OrthoDB" id="9783218at2"/>
<feature type="transmembrane region" description="Helical" evidence="7">
    <location>
        <begin position="171"/>
        <end position="197"/>
    </location>
</feature>
<dbReference type="InterPro" id="IPR025966">
    <property type="entry name" value="OppC_N"/>
</dbReference>
<evidence type="ECO:0000256" key="3">
    <source>
        <dbReference type="ARBA" id="ARBA00022475"/>
    </source>
</evidence>
<dbReference type="RefSeq" id="WP_034247377.1">
    <property type="nucleotide sequence ID" value="NZ_AQRA01000016.1"/>
</dbReference>
<keyword evidence="6 7" id="KW-0472">Membrane</keyword>
<feature type="domain" description="ABC transmembrane type-1" evidence="8">
    <location>
        <begin position="169"/>
        <end position="359"/>
    </location>
</feature>
<dbReference type="STRING" id="1317122.ATO12_07620"/>
<keyword evidence="4 7" id="KW-0812">Transmembrane</keyword>
<evidence type="ECO:0000256" key="6">
    <source>
        <dbReference type="ARBA" id="ARBA00023136"/>
    </source>
</evidence>
<dbReference type="InterPro" id="IPR050366">
    <property type="entry name" value="BP-dependent_transpt_permease"/>
</dbReference>
<evidence type="ECO:0000256" key="1">
    <source>
        <dbReference type="ARBA" id="ARBA00004651"/>
    </source>
</evidence>
<proteinExistence type="inferred from homology"/>
<comment type="caution">
    <text evidence="9">The sequence shown here is derived from an EMBL/GenBank/DDBJ whole genome shotgun (WGS) entry which is preliminary data.</text>
</comment>
<dbReference type="GO" id="GO:0055085">
    <property type="term" value="P:transmembrane transport"/>
    <property type="evidence" value="ECO:0007669"/>
    <property type="project" value="InterPro"/>
</dbReference>
<accession>A0A023BP43</accession>
<dbReference type="PANTHER" id="PTHR43386:SF1">
    <property type="entry name" value="D,D-DIPEPTIDE TRANSPORT SYSTEM PERMEASE PROTEIN DDPC-RELATED"/>
    <property type="match status" value="1"/>
</dbReference>
<feature type="transmembrane region" description="Helical" evidence="7">
    <location>
        <begin position="204"/>
        <end position="226"/>
    </location>
</feature>
<comment type="similarity">
    <text evidence="7">Belongs to the binding-protein-dependent transport system permease family.</text>
</comment>
<dbReference type="SUPFAM" id="SSF161098">
    <property type="entry name" value="MetI-like"/>
    <property type="match status" value="1"/>
</dbReference>
<protein>
    <submittedName>
        <fullName evidence="9">Peptide transporter</fullName>
    </submittedName>
</protein>
<sequence length="370" mass="40707">MPKAKSNSLSILALQKFKKNFWGVLSFYFIVFCAIIAIFAYVLAPDNSQNANQMHLSIHSKPPGFEVKMLTIPSQDVSDQSFLSKIFFGEKNTDTEIPIDRYTLQNNTIEISPYSEGEIIELSKEIKFERFPKGLTSQEITDTYIKTQTFILGTDKYGRDLLSRMLVGIRISFSIGFVAVLISLILGISLGAIAGYYGGKVDAMIMWLINVTWSIPTLLLVIAITLALGKGFWQVFIAVGLTMWVEVARVVRGQVLSVKQMQYVTAAKALGFTNFRIITKHILPNSLAPVIVISAANFAGAILIESGLSFLGIGAQPPMPSWGAMIKDHYSYIILGKAYLAIIPGLGIMSLVMAFMLIGNALRDALDVKA</sequence>
<feature type="transmembrane region" description="Helical" evidence="7">
    <location>
        <begin position="232"/>
        <end position="251"/>
    </location>
</feature>
<comment type="subcellular location">
    <subcellularLocation>
        <location evidence="1 7">Cell membrane</location>
        <topology evidence="1 7">Multi-pass membrane protein</topology>
    </subcellularLocation>
</comment>
<dbReference type="eggNOG" id="COG1173">
    <property type="taxonomic scope" value="Bacteria"/>
</dbReference>
<evidence type="ECO:0000256" key="5">
    <source>
        <dbReference type="ARBA" id="ARBA00022989"/>
    </source>
</evidence>
<feature type="transmembrane region" description="Helical" evidence="7">
    <location>
        <begin position="333"/>
        <end position="359"/>
    </location>
</feature>
<dbReference type="PROSITE" id="PS50928">
    <property type="entry name" value="ABC_TM1"/>
    <property type="match status" value="1"/>
</dbReference>
<feature type="transmembrane region" description="Helical" evidence="7">
    <location>
        <begin position="286"/>
        <end position="313"/>
    </location>
</feature>